<keyword evidence="2" id="KW-1185">Reference proteome</keyword>
<organism evidence="1 2">
    <name type="scientific">Paenibacillus lycopersici</name>
    <dbReference type="NCBI Taxonomy" id="2704462"/>
    <lineage>
        <taxon>Bacteria</taxon>
        <taxon>Bacillati</taxon>
        <taxon>Bacillota</taxon>
        <taxon>Bacilli</taxon>
        <taxon>Bacillales</taxon>
        <taxon>Paenibacillaceae</taxon>
        <taxon>Paenibacillus</taxon>
    </lineage>
</organism>
<protein>
    <submittedName>
        <fullName evidence="1">Spore germination protein GerPE</fullName>
    </submittedName>
</protein>
<dbReference type="InterPro" id="IPR024496">
    <property type="entry name" value="Spore_germ_GerPE"/>
</dbReference>
<dbReference type="AlphaFoldDB" id="A0A6C0G1U3"/>
<dbReference type="KEGG" id="plyc:GXP70_19165"/>
<evidence type="ECO:0000313" key="1">
    <source>
        <dbReference type="EMBL" id="QHT61893.1"/>
    </source>
</evidence>
<dbReference type="EMBL" id="CP048209">
    <property type="protein sequence ID" value="QHT61893.1"/>
    <property type="molecule type" value="Genomic_DNA"/>
</dbReference>
<accession>A0A6C0G1U3</accession>
<dbReference type="Pfam" id="PF10970">
    <property type="entry name" value="GerPE"/>
    <property type="match status" value="1"/>
</dbReference>
<reference evidence="1 2" key="1">
    <citation type="submission" date="2020-01" db="EMBL/GenBank/DDBJ databases">
        <title>Paenibacillus sp. nov., isolated from tomato rhizosphere.</title>
        <authorList>
            <person name="Weon H.-Y."/>
            <person name="Lee S.A."/>
        </authorList>
    </citation>
    <scope>NUCLEOTIDE SEQUENCE [LARGE SCALE GENOMIC DNA]</scope>
    <source>
        <strain evidence="1 2">12200R-189</strain>
    </source>
</reference>
<dbReference type="RefSeq" id="WP_162358330.1">
    <property type="nucleotide sequence ID" value="NZ_CP048209.1"/>
</dbReference>
<name>A0A6C0G1U3_9BACL</name>
<dbReference type="Proteomes" id="UP000476064">
    <property type="component" value="Chromosome"/>
</dbReference>
<gene>
    <name evidence="1" type="ORF">GXP70_19165</name>
</gene>
<evidence type="ECO:0000313" key="2">
    <source>
        <dbReference type="Proteomes" id="UP000476064"/>
    </source>
</evidence>
<sequence length="168" mass="18245">MVRPAGRQPAAGDLSDYPVRVSEVGGVCLTSIGTSSIAQFGDRADVDANLRAIAVQRESDHLDKDNVYFESYDLFSQPVPLPTPWLLAAAQDPVDMRTINREPRISVGCIDVIAISGSALVLVGNGLNTKGQSRISNIRQFAKPPMRYYGTGCCPPMQDRPRNDRPSV</sequence>
<proteinExistence type="predicted"/>